<dbReference type="EMBL" id="QTJR01000013">
    <property type="protein sequence ID" value="RDY65819.1"/>
    <property type="molecule type" value="Genomic_DNA"/>
</dbReference>
<evidence type="ECO:0000313" key="2">
    <source>
        <dbReference type="EMBL" id="RDY65819.1"/>
    </source>
</evidence>
<comment type="caution">
    <text evidence="2">The sequence shown here is derived from an EMBL/GenBank/DDBJ whole genome shotgun (WGS) entry which is preliminary data.</text>
</comment>
<reference evidence="2 3" key="1">
    <citation type="submission" date="2018-08" db="EMBL/GenBank/DDBJ databases">
        <title>Lysobacter soli KCTC 22011, whole genome shotgun sequence.</title>
        <authorList>
            <person name="Zhang X."/>
            <person name="Feng G."/>
            <person name="Zhu H."/>
        </authorList>
    </citation>
    <scope>NUCLEOTIDE SEQUENCE [LARGE SCALE GENOMIC DNA]</scope>
    <source>
        <strain evidence="2 3">KCTC 22011</strain>
    </source>
</reference>
<feature type="compositionally biased region" description="Basic and acidic residues" evidence="1">
    <location>
        <begin position="478"/>
        <end position="492"/>
    </location>
</feature>
<gene>
    <name evidence="2" type="ORF">DX912_15190</name>
</gene>
<dbReference type="AlphaFoldDB" id="A0A3D8V9F0"/>
<keyword evidence="3" id="KW-1185">Reference proteome</keyword>
<feature type="compositionally biased region" description="Basic and acidic residues" evidence="1">
    <location>
        <begin position="441"/>
        <end position="452"/>
    </location>
</feature>
<organism evidence="2 3">
    <name type="scientific">Lysobacter soli</name>
    <dbReference type="NCBI Taxonomy" id="453783"/>
    <lineage>
        <taxon>Bacteria</taxon>
        <taxon>Pseudomonadati</taxon>
        <taxon>Pseudomonadota</taxon>
        <taxon>Gammaproteobacteria</taxon>
        <taxon>Lysobacterales</taxon>
        <taxon>Lysobacteraceae</taxon>
        <taxon>Lysobacter</taxon>
    </lineage>
</organism>
<proteinExistence type="predicted"/>
<evidence type="ECO:0000313" key="3">
    <source>
        <dbReference type="Proteomes" id="UP000256829"/>
    </source>
</evidence>
<accession>A0A3D8V9F0</accession>
<dbReference type="RefSeq" id="WP_115843799.1">
    <property type="nucleotide sequence ID" value="NZ_CP183976.1"/>
</dbReference>
<name>A0A3D8V9F0_9GAMM</name>
<protein>
    <submittedName>
        <fullName evidence="2">Uncharacterized protein</fullName>
    </submittedName>
</protein>
<sequence length="507" mass="55401">MDDASAPLQDYLRAGIVAADLPDLHPLLSARDLLRAFSTLFHGGEESVMVRLLVLRAIGERGAAPDWSPQELRDHFAYLDPVKFDTVLGRLRENDLLRWDNDTQRYRISPVGRQALSSIGLLLQFNREGDELAYVTAQLAAGQAVGRVRGDDLQHLLSRLNEYREDFDQAVLSGSEHRIQRAAGTLQQVWQWVEKGTAIVKEIAADEELDAATHRVAQQIGRAQSSMLRQASVFQRALNQLDRHRVHIGASGLSSTDVNRFLRGMDTDALAALADDALARVVAPAFMLAPIALDIAEYELVEREREAQEDASLPPAQDAPDDTQVPVAENDYAHAEQWLSQLAALESDVDTALSDWVPQDGFAVSAYRLSLLGLIGDPGAENRNGVSASIAQLPLRWKVGTQFEQVNRAGVAYMSRAWLTGKAEGAGVEAIVTSDGAEATDVEHEHSPEAHDAAAPSTSSPRRRGSSDLRPASSPKAKTLDSRVRGNDEPKQKPKRKKKSAATTETP</sequence>
<dbReference type="Proteomes" id="UP000256829">
    <property type="component" value="Unassembled WGS sequence"/>
</dbReference>
<feature type="region of interest" description="Disordered" evidence="1">
    <location>
        <begin position="437"/>
        <end position="507"/>
    </location>
</feature>
<evidence type="ECO:0000256" key="1">
    <source>
        <dbReference type="SAM" id="MobiDB-lite"/>
    </source>
</evidence>